<gene>
    <name evidence="1" type="ORF">CEXT_20031</name>
</gene>
<reference evidence="1 2" key="1">
    <citation type="submission" date="2021-06" db="EMBL/GenBank/DDBJ databases">
        <title>Caerostris extrusa draft genome.</title>
        <authorList>
            <person name="Kono N."/>
            <person name="Arakawa K."/>
        </authorList>
    </citation>
    <scope>NUCLEOTIDE SEQUENCE [LARGE SCALE GENOMIC DNA]</scope>
</reference>
<comment type="caution">
    <text evidence="1">The sequence shown here is derived from an EMBL/GenBank/DDBJ whole genome shotgun (WGS) entry which is preliminary data.</text>
</comment>
<keyword evidence="2" id="KW-1185">Reference proteome</keyword>
<evidence type="ECO:0000313" key="2">
    <source>
        <dbReference type="Proteomes" id="UP001054945"/>
    </source>
</evidence>
<sequence length="154" mass="17195">MQLTHAATCFFSTSRLDKSCRSSIGIQGASPSDDLVIAIKSSIWPLVEHAFLSATGSRFSDECSGNKEVKRDAVDSTFTKFFSSLCDHPLTSDSLSDPILCWSHCDGTEDHTIKWLAKRNCKFRETSTLSSPQYSTMCQRESHKYSQLNRTLLS</sequence>
<protein>
    <submittedName>
        <fullName evidence="1">Uncharacterized protein</fullName>
    </submittedName>
</protein>
<accession>A0AAV4PYQ4</accession>
<name>A0AAV4PYQ4_CAEEX</name>
<dbReference type="Proteomes" id="UP001054945">
    <property type="component" value="Unassembled WGS sequence"/>
</dbReference>
<dbReference type="AlphaFoldDB" id="A0AAV4PYQ4"/>
<dbReference type="EMBL" id="BPLR01005249">
    <property type="protein sequence ID" value="GIY01016.1"/>
    <property type="molecule type" value="Genomic_DNA"/>
</dbReference>
<evidence type="ECO:0000313" key="1">
    <source>
        <dbReference type="EMBL" id="GIY01016.1"/>
    </source>
</evidence>
<proteinExistence type="predicted"/>
<organism evidence="1 2">
    <name type="scientific">Caerostris extrusa</name>
    <name type="common">Bark spider</name>
    <name type="synonym">Caerostris bankana</name>
    <dbReference type="NCBI Taxonomy" id="172846"/>
    <lineage>
        <taxon>Eukaryota</taxon>
        <taxon>Metazoa</taxon>
        <taxon>Ecdysozoa</taxon>
        <taxon>Arthropoda</taxon>
        <taxon>Chelicerata</taxon>
        <taxon>Arachnida</taxon>
        <taxon>Araneae</taxon>
        <taxon>Araneomorphae</taxon>
        <taxon>Entelegynae</taxon>
        <taxon>Araneoidea</taxon>
        <taxon>Araneidae</taxon>
        <taxon>Caerostris</taxon>
    </lineage>
</organism>